<dbReference type="SUPFAM" id="SSF56349">
    <property type="entry name" value="DNA breaking-rejoining enzymes"/>
    <property type="match status" value="1"/>
</dbReference>
<gene>
    <name evidence="8" type="ORF">OG699_24215</name>
</gene>
<dbReference type="PANTHER" id="PTHR30349">
    <property type="entry name" value="PHAGE INTEGRASE-RELATED"/>
    <property type="match status" value="1"/>
</dbReference>
<evidence type="ECO:0000256" key="5">
    <source>
        <dbReference type="SAM" id="MobiDB-lite"/>
    </source>
</evidence>
<dbReference type="GO" id="GO:0015074">
    <property type="term" value="P:DNA integration"/>
    <property type="evidence" value="ECO:0007669"/>
    <property type="project" value="UniProtKB-KW"/>
</dbReference>
<keyword evidence="2 4" id="KW-0238">DNA-binding</keyword>
<dbReference type="CDD" id="cd01189">
    <property type="entry name" value="INT_ICEBs1_C_like"/>
    <property type="match status" value="1"/>
</dbReference>
<dbReference type="Pfam" id="PF00589">
    <property type="entry name" value="Phage_integrase"/>
    <property type="match status" value="1"/>
</dbReference>
<dbReference type="InterPro" id="IPR010998">
    <property type="entry name" value="Integrase_recombinase_N"/>
</dbReference>
<dbReference type="PANTHER" id="PTHR30349:SF91">
    <property type="entry name" value="INTA PROTEIN"/>
    <property type="match status" value="1"/>
</dbReference>
<dbReference type="GO" id="GO:0006310">
    <property type="term" value="P:DNA recombination"/>
    <property type="evidence" value="ECO:0007669"/>
    <property type="project" value="UniProtKB-KW"/>
</dbReference>
<accession>A0AAU3I0V6</accession>
<dbReference type="EMBL" id="CP109546">
    <property type="protein sequence ID" value="WTZ10808.1"/>
    <property type="molecule type" value="Genomic_DNA"/>
</dbReference>
<name>A0AAU3I0V6_9ACTN</name>
<evidence type="ECO:0000256" key="1">
    <source>
        <dbReference type="ARBA" id="ARBA00022908"/>
    </source>
</evidence>
<proteinExistence type="predicted"/>
<dbReference type="InterPro" id="IPR011010">
    <property type="entry name" value="DNA_brk_join_enz"/>
</dbReference>
<dbReference type="Gene3D" id="1.10.150.130">
    <property type="match status" value="1"/>
</dbReference>
<evidence type="ECO:0000256" key="4">
    <source>
        <dbReference type="PROSITE-ProRule" id="PRU01248"/>
    </source>
</evidence>
<dbReference type="PROSITE" id="PS51898">
    <property type="entry name" value="TYR_RECOMBINASE"/>
    <property type="match status" value="1"/>
</dbReference>
<evidence type="ECO:0000256" key="2">
    <source>
        <dbReference type="ARBA" id="ARBA00023125"/>
    </source>
</evidence>
<dbReference type="GO" id="GO:0003677">
    <property type="term" value="F:DNA binding"/>
    <property type="evidence" value="ECO:0007669"/>
    <property type="project" value="UniProtKB-UniRule"/>
</dbReference>
<evidence type="ECO:0000259" key="6">
    <source>
        <dbReference type="PROSITE" id="PS51898"/>
    </source>
</evidence>
<evidence type="ECO:0000256" key="3">
    <source>
        <dbReference type="ARBA" id="ARBA00023172"/>
    </source>
</evidence>
<feature type="region of interest" description="Disordered" evidence="5">
    <location>
        <begin position="400"/>
        <end position="439"/>
    </location>
</feature>
<protein>
    <submittedName>
        <fullName evidence="8">Site-specific integrase</fullName>
    </submittedName>
</protein>
<evidence type="ECO:0000313" key="8">
    <source>
        <dbReference type="EMBL" id="WTZ10808.1"/>
    </source>
</evidence>
<feature type="compositionally biased region" description="Basic residues" evidence="5">
    <location>
        <begin position="412"/>
        <end position="421"/>
    </location>
</feature>
<dbReference type="InterPro" id="IPR004107">
    <property type="entry name" value="Integrase_SAM-like_N"/>
</dbReference>
<feature type="domain" description="Core-binding (CB)" evidence="7">
    <location>
        <begin position="69"/>
        <end position="180"/>
    </location>
</feature>
<dbReference type="PROSITE" id="PS51900">
    <property type="entry name" value="CB"/>
    <property type="match status" value="1"/>
</dbReference>
<dbReference type="Pfam" id="PF14659">
    <property type="entry name" value="Phage_int_SAM_3"/>
    <property type="match status" value="1"/>
</dbReference>
<evidence type="ECO:0000259" key="7">
    <source>
        <dbReference type="PROSITE" id="PS51900"/>
    </source>
</evidence>
<dbReference type="InterPro" id="IPR044068">
    <property type="entry name" value="CB"/>
</dbReference>
<sequence length="439" mass="50215">MVRVSGKRGNGEGSIYPYRNGYAAYAWVTTPEGNRKRKYVYGPTRKDVHEKWLRLHNEAKKGPVATNTPSLAQYLAYWLREVVEPNLRPLTAATYETTVRLYIVPLLGSKRLDRLTVQDMRGWLNKLAETCQCCAQGKDAKRPEERRRCCAMGECCRQTLSKRSVNDALTILRSALTNAMVEERISKNVAQLVKVQRARRKRPEPWSVEEACAFLENAQIWRDYLYPAYVLILVLGLRKGEVLGLTWSDVNLDTGELHIRHQLQRVRRRLLHTDTAKTEASEAVLPLPDICLTALRLRQKEQQAAKERAKDLWTESDLVFTTRYGTPVEPRNFTREFDRRCERAGVRRIRVHDTRHTCASLLAALDVHPRIAMQILRHSEIAVTMEVYTHVPSADTRRALRKLGKALGGGGKQKKEKKGKRKQQEGAEEPSAEGGQREP</sequence>
<dbReference type="Gene3D" id="1.10.443.10">
    <property type="entry name" value="Intergrase catalytic core"/>
    <property type="match status" value="1"/>
</dbReference>
<dbReference type="InterPro" id="IPR002104">
    <property type="entry name" value="Integrase_catalytic"/>
</dbReference>
<reference evidence="8" key="1">
    <citation type="submission" date="2022-10" db="EMBL/GenBank/DDBJ databases">
        <title>The complete genomes of actinobacterial strains from the NBC collection.</title>
        <authorList>
            <person name="Joergensen T.S."/>
            <person name="Alvarez Arevalo M."/>
            <person name="Sterndorff E.B."/>
            <person name="Faurdal D."/>
            <person name="Vuksanovic O."/>
            <person name="Mourched A.-S."/>
            <person name="Charusanti P."/>
            <person name="Shaw S."/>
            <person name="Blin K."/>
            <person name="Weber T."/>
        </authorList>
    </citation>
    <scope>NUCLEOTIDE SEQUENCE</scope>
    <source>
        <strain evidence="8">NBC_01393</strain>
    </source>
</reference>
<dbReference type="InterPro" id="IPR050090">
    <property type="entry name" value="Tyrosine_recombinase_XerCD"/>
</dbReference>
<dbReference type="AlphaFoldDB" id="A0AAU3I0V6"/>
<feature type="domain" description="Tyr recombinase" evidence="6">
    <location>
        <begin position="201"/>
        <end position="401"/>
    </location>
</feature>
<keyword evidence="3" id="KW-0233">DNA recombination</keyword>
<organism evidence="8">
    <name type="scientific">Streptomyces sp. NBC_01393</name>
    <dbReference type="NCBI Taxonomy" id="2903851"/>
    <lineage>
        <taxon>Bacteria</taxon>
        <taxon>Bacillati</taxon>
        <taxon>Actinomycetota</taxon>
        <taxon>Actinomycetes</taxon>
        <taxon>Kitasatosporales</taxon>
        <taxon>Streptomycetaceae</taxon>
        <taxon>Streptomyces</taxon>
    </lineage>
</organism>
<keyword evidence="1" id="KW-0229">DNA integration</keyword>
<dbReference type="InterPro" id="IPR013762">
    <property type="entry name" value="Integrase-like_cat_sf"/>
</dbReference>